<dbReference type="EMBL" id="KJ820684">
    <property type="protein sequence ID" value="AIC83406.1"/>
    <property type="molecule type" value="Genomic_DNA"/>
</dbReference>
<feature type="transmembrane region" description="Helical" evidence="1">
    <location>
        <begin position="20"/>
        <end position="38"/>
    </location>
</feature>
<feature type="domain" description="Retrovirus-related Pol polyprotein from transposon TNT 1-94-like beta-barrel" evidence="2">
    <location>
        <begin position="44"/>
        <end position="105"/>
    </location>
</feature>
<name>A0A068BEB9_BATMA</name>
<evidence type="ECO:0000313" key="3">
    <source>
        <dbReference type="EMBL" id="AIC83406.1"/>
    </source>
</evidence>
<keyword evidence="1" id="KW-1133">Transmembrane helix</keyword>
<keyword evidence="1" id="KW-0472">Membrane</keyword>
<evidence type="ECO:0000259" key="2">
    <source>
        <dbReference type="Pfam" id="PF22936"/>
    </source>
</evidence>
<keyword evidence="1" id="KW-0812">Transmembrane</keyword>
<reference evidence="3" key="1">
    <citation type="journal article" date="2014" name="Mitochondrion">
        <title>Comparative analysis of 11 Brassicales mitochondrial genomes and the mitochondrial transcriptome of Brassica oleracea.</title>
        <authorList>
            <person name="Grewe F."/>
            <person name="Edger P.P."/>
            <person name="Keren I."/>
            <person name="Sultan L."/>
            <person name="Pires J.C."/>
            <person name="Ostersetzer-Biran O."/>
            <person name="Mower J.P."/>
        </authorList>
    </citation>
    <scope>NUCLEOTIDE SEQUENCE</scope>
</reference>
<dbReference type="GeneID" id="19737018"/>
<keyword evidence="3" id="KW-0496">Mitochondrion</keyword>
<protein>
    <submittedName>
        <fullName evidence="3">Orf125</fullName>
    </submittedName>
</protein>
<evidence type="ECO:0000256" key="1">
    <source>
        <dbReference type="SAM" id="Phobius"/>
    </source>
</evidence>
<dbReference type="Pfam" id="PF22936">
    <property type="entry name" value="Pol_BBD"/>
    <property type="match status" value="1"/>
</dbReference>
<dbReference type="RefSeq" id="YP_009045803.1">
    <property type="nucleotide sequence ID" value="NC_024429.1"/>
</dbReference>
<organism evidence="3">
    <name type="scientific">Batis maritima</name>
    <name type="common">Maritime saltwort</name>
    <dbReference type="NCBI Taxonomy" id="4436"/>
    <lineage>
        <taxon>Eukaryota</taxon>
        <taxon>Viridiplantae</taxon>
        <taxon>Streptophyta</taxon>
        <taxon>Embryophyta</taxon>
        <taxon>Tracheophyta</taxon>
        <taxon>Spermatophyta</taxon>
        <taxon>Magnoliopsida</taxon>
        <taxon>eudicotyledons</taxon>
        <taxon>Gunneridae</taxon>
        <taxon>Pentapetalae</taxon>
        <taxon>rosids</taxon>
        <taxon>malvids</taxon>
        <taxon>Brassicales</taxon>
        <taxon>Bataceae</taxon>
        <taxon>Batis</taxon>
    </lineage>
</organism>
<accession>A0A068BEB9</accession>
<gene>
    <name evidence="3" type="primary">orf125</name>
</gene>
<geneLocation type="mitochondrion" evidence="3"/>
<proteinExistence type="predicted"/>
<sequence>MSTELQLEFCSASNNSSRGYYAFIFQASFSMAFLHLHWGYPNYYMTRNPAAFVSSSPYQDKSVVFTGDHTPLSISDIGTISLSSRSGNVLHLNDAILVQKVKVSLSKKICFRLDNFVMIAKAMAS</sequence>
<dbReference type="InterPro" id="IPR054722">
    <property type="entry name" value="PolX-like_BBD"/>
</dbReference>
<dbReference type="AlphaFoldDB" id="A0A068BEB9"/>